<dbReference type="RefSeq" id="WP_110359640.1">
    <property type="nucleotide sequence ID" value="NZ_QFLI01000002.1"/>
</dbReference>
<evidence type="ECO:0000313" key="1">
    <source>
        <dbReference type="EMBL" id="PXY02006.1"/>
    </source>
</evidence>
<accession>A0A2V4A0A1</accession>
<protein>
    <recommendedName>
        <fullName evidence="3">Nuclear transport factor 2 family protein</fullName>
    </recommendedName>
</protein>
<gene>
    <name evidence="1" type="ORF">DF185_04980</name>
</gene>
<evidence type="ECO:0008006" key="3">
    <source>
        <dbReference type="Google" id="ProtNLM"/>
    </source>
</evidence>
<name>A0A2V4A0A1_9BACT</name>
<dbReference type="Gene3D" id="3.10.450.50">
    <property type="match status" value="1"/>
</dbReference>
<keyword evidence="2" id="KW-1185">Reference proteome</keyword>
<comment type="caution">
    <text evidence="1">The sequence shown here is derived from an EMBL/GenBank/DDBJ whole genome shotgun (WGS) entry which is preliminary data.</text>
</comment>
<organism evidence="1 2">
    <name type="scientific">Marinifilum breve</name>
    <dbReference type="NCBI Taxonomy" id="2184082"/>
    <lineage>
        <taxon>Bacteria</taxon>
        <taxon>Pseudomonadati</taxon>
        <taxon>Bacteroidota</taxon>
        <taxon>Bacteroidia</taxon>
        <taxon>Marinilabiliales</taxon>
        <taxon>Marinifilaceae</taxon>
    </lineage>
</organism>
<evidence type="ECO:0000313" key="2">
    <source>
        <dbReference type="Proteomes" id="UP000248079"/>
    </source>
</evidence>
<dbReference type="Proteomes" id="UP000248079">
    <property type="component" value="Unassembled WGS sequence"/>
</dbReference>
<dbReference type="AlphaFoldDB" id="A0A2V4A0A1"/>
<dbReference type="EMBL" id="QFLI01000002">
    <property type="protein sequence ID" value="PXY02006.1"/>
    <property type="molecule type" value="Genomic_DNA"/>
</dbReference>
<dbReference type="InterPro" id="IPR032710">
    <property type="entry name" value="NTF2-like_dom_sf"/>
</dbReference>
<reference evidence="1 2" key="1">
    <citation type="submission" date="2018-05" db="EMBL/GenBank/DDBJ databases">
        <title>Marinifilum breve JC075T sp. nov., a marine bacterium isolated from Yongle Blue Hole in the South China Sea.</title>
        <authorList>
            <person name="Fu T."/>
        </authorList>
    </citation>
    <scope>NUCLEOTIDE SEQUENCE [LARGE SCALE GENOMIC DNA]</scope>
    <source>
        <strain evidence="1 2">JC075</strain>
    </source>
</reference>
<sequence>MKRILILLFISGQLYACDKSDSSIETEEALTEEEITETNDSVPMDAGVKAYFDAVAAQDLEASVSGFADNISVNIAGMRFNGTEEVRGFIQRDVIGGIYTIEKVFNDEGEQVVHCLFQPEGWNNPEPPIEYRFTSENDKVIQWTGKYR</sequence>
<proteinExistence type="predicted"/>
<dbReference type="SUPFAM" id="SSF54427">
    <property type="entry name" value="NTF2-like"/>
    <property type="match status" value="1"/>
</dbReference>
<dbReference type="OrthoDB" id="8080938at2"/>